<organism evidence="2">
    <name type="scientific">hydrothermal vent metagenome</name>
    <dbReference type="NCBI Taxonomy" id="652676"/>
    <lineage>
        <taxon>unclassified sequences</taxon>
        <taxon>metagenomes</taxon>
        <taxon>ecological metagenomes</taxon>
    </lineage>
</organism>
<name>A0A1W1CZ87_9ZZZZ</name>
<dbReference type="EMBL" id="FPHM01000211">
    <property type="protein sequence ID" value="SFV71186.1"/>
    <property type="molecule type" value="Genomic_DNA"/>
</dbReference>
<gene>
    <name evidence="2" type="ORF">MNB_SV-13-778</name>
</gene>
<dbReference type="InterPro" id="IPR036034">
    <property type="entry name" value="PDZ_sf"/>
</dbReference>
<proteinExistence type="predicted"/>
<dbReference type="Gene3D" id="2.30.42.10">
    <property type="match status" value="1"/>
</dbReference>
<sequence>MKNLFKPEMIKMAMSMLVLLLVIKLSWFVVQVLFLSVVDIDQAKDQSTKALYYRAKLTPSDVAVPVKKTVKVAPKIQGRIKEITLLAIYNDEDISIITILYKKSSKVLGIGDVISGFVFEGAGNDFAMFSKANKNYKVMLVKKGKSLSTVSNEALKIPSTSPSKKPLGEVVNEGGTKIIDRSLLEHYATNMDDIYKNIGITELKDGKKLSGFKINFIRKDSPFAKLGIRRNDTIKSINGQKMTSYNAGFAVYKDIKSADNLTLVIIRNNEEMELEYEIN</sequence>
<protein>
    <submittedName>
        <fullName evidence="2">General secretion pathway protein C</fullName>
    </submittedName>
</protein>
<accession>A0A1W1CZ87</accession>
<dbReference type="SMART" id="SM00228">
    <property type="entry name" value="PDZ"/>
    <property type="match status" value="1"/>
</dbReference>
<dbReference type="SUPFAM" id="SSF50156">
    <property type="entry name" value="PDZ domain-like"/>
    <property type="match status" value="1"/>
</dbReference>
<evidence type="ECO:0000313" key="2">
    <source>
        <dbReference type="EMBL" id="SFV71186.1"/>
    </source>
</evidence>
<evidence type="ECO:0000259" key="1">
    <source>
        <dbReference type="SMART" id="SM00228"/>
    </source>
</evidence>
<feature type="domain" description="PDZ" evidence="1">
    <location>
        <begin position="196"/>
        <end position="269"/>
    </location>
</feature>
<dbReference type="InterPro" id="IPR001478">
    <property type="entry name" value="PDZ"/>
</dbReference>
<reference evidence="2" key="1">
    <citation type="submission" date="2016-10" db="EMBL/GenBank/DDBJ databases">
        <authorList>
            <person name="de Groot N.N."/>
        </authorList>
    </citation>
    <scope>NUCLEOTIDE SEQUENCE</scope>
</reference>
<dbReference type="AlphaFoldDB" id="A0A1W1CZ87"/>